<dbReference type="AlphaFoldDB" id="A0AB73NCE7"/>
<name>A0AB73NCE7_9LEPT</name>
<protein>
    <submittedName>
        <fullName evidence="2">Uncharacterized protein</fullName>
    </submittedName>
</protein>
<dbReference type="Proteomes" id="UP000189337">
    <property type="component" value="Unassembled WGS sequence"/>
</dbReference>
<gene>
    <name evidence="2" type="ORF">BWD14_18450</name>
</gene>
<proteinExistence type="predicted"/>
<evidence type="ECO:0000256" key="1">
    <source>
        <dbReference type="SAM" id="MobiDB-lite"/>
    </source>
</evidence>
<evidence type="ECO:0000313" key="3">
    <source>
        <dbReference type="Proteomes" id="UP000189337"/>
    </source>
</evidence>
<reference evidence="2 3" key="1">
    <citation type="submission" date="2017-01" db="EMBL/GenBank/DDBJ databases">
        <title>Comparative genomic analysis of Brazilian Leptospira santarosai.</title>
        <authorList>
            <person name="Moreno L.Z."/>
            <person name="Miraglia F."/>
            <person name="Kremer F.S."/>
            <person name="Eslabao M.R."/>
            <person name="Lilenbaum W."/>
            <person name="Dellagostin O.A."/>
            <person name="Moreno A.M."/>
        </authorList>
    </citation>
    <scope>NUCLEOTIDE SEQUENCE [LARGE SCALE GENOMIC DNA]</scope>
    <source>
        <strain evidence="2 3">M52/8-19</strain>
    </source>
</reference>
<dbReference type="EMBL" id="MTSU01000027">
    <property type="protein sequence ID" value="ONF91073.1"/>
    <property type="molecule type" value="Genomic_DNA"/>
</dbReference>
<feature type="region of interest" description="Disordered" evidence="1">
    <location>
        <begin position="1"/>
        <end position="36"/>
    </location>
</feature>
<sequence>MRSKRGASKLKKPDLWTFPSKDDLDGNVGTGGKSNYPPANDMRFKIKIKDFTTLKEKRYFWQFSQECSMKPNSFEEIQVFRSRMFLFEKNTNID</sequence>
<accession>A0AB73NCE7</accession>
<feature type="compositionally biased region" description="Basic residues" evidence="1">
    <location>
        <begin position="1"/>
        <end position="10"/>
    </location>
</feature>
<organism evidence="2 3">
    <name type="scientific">Leptospira santarosai</name>
    <dbReference type="NCBI Taxonomy" id="28183"/>
    <lineage>
        <taxon>Bacteria</taxon>
        <taxon>Pseudomonadati</taxon>
        <taxon>Spirochaetota</taxon>
        <taxon>Spirochaetia</taxon>
        <taxon>Leptospirales</taxon>
        <taxon>Leptospiraceae</taxon>
        <taxon>Leptospira</taxon>
    </lineage>
</organism>
<comment type="caution">
    <text evidence="2">The sequence shown here is derived from an EMBL/GenBank/DDBJ whole genome shotgun (WGS) entry which is preliminary data.</text>
</comment>
<evidence type="ECO:0000313" key="2">
    <source>
        <dbReference type="EMBL" id="ONF91073.1"/>
    </source>
</evidence>